<gene>
    <name evidence="1" type="ORF">LPTSP3_g38950</name>
</gene>
<accession>A0ABN6KJD2</accession>
<name>A0ABN6KJD2_9LEPT</name>
<keyword evidence="1" id="KW-0614">Plasmid</keyword>
<sequence>MKFFIPFLILFGFYCTNFQPYRTEWKLSKDSEIFLAAINAKASEKAITQDSLAMKRTTCVDASKLLSTSARLTRYLVESEKTSLTESELQSLTKIVSSYNITPAIEECQSVPVESLFGSSEWESCQCLFSITYPGGRKKFKADLENIR</sequence>
<organism evidence="1 2">
    <name type="scientific">Leptospira kobayashii</name>
    <dbReference type="NCBI Taxonomy" id="1917830"/>
    <lineage>
        <taxon>Bacteria</taxon>
        <taxon>Pseudomonadati</taxon>
        <taxon>Spirochaetota</taxon>
        <taxon>Spirochaetia</taxon>
        <taxon>Leptospirales</taxon>
        <taxon>Leptospiraceae</taxon>
        <taxon>Leptospira</taxon>
    </lineage>
</organism>
<dbReference type="EMBL" id="AP025030">
    <property type="protein sequence ID" value="BDA80965.1"/>
    <property type="molecule type" value="Genomic_DNA"/>
</dbReference>
<proteinExistence type="predicted"/>
<protein>
    <recommendedName>
        <fullName evidence="3">Lipoprotein</fullName>
    </recommendedName>
</protein>
<reference evidence="1 2" key="1">
    <citation type="submission" date="2021-08" db="EMBL/GenBank/DDBJ databases">
        <title>Complete genome sequence of Leptospira kobayashii strain E30.</title>
        <authorList>
            <person name="Nakao R."/>
            <person name="Nakamura S."/>
            <person name="Masuzawa T."/>
            <person name="Koizumi N."/>
        </authorList>
    </citation>
    <scope>NUCLEOTIDE SEQUENCE [LARGE SCALE GENOMIC DNA]</scope>
    <source>
        <strain evidence="1 2">E30</strain>
        <plasmid evidence="1 2">pE30-1</plasmid>
    </source>
</reference>
<dbReference type="Proteomes" id="UP000245263">
    <property type="component" value="Plasmid pE30-1"/>
</dbReference>
<dbReference type="RefSeq" id="WP_109022499.1">
    <property type="nucleotide sequence ID" value="NZ_AP025030.1"/>
</dbReference>
<evidence type="ECO:0008006" key="3">
    <source>
        <dbReference type="Google" id="ProtNLM"/>
    </source>
</evidence>
<evidence type="ECO:0000313" key="2">
    <source>
        <dbReference type="Proteomes" id="UP000245263"/>
    </source>
</evidence>
<evidence type="ECO:0000313" key="1">
    <source>
        <dbReference type="EMBL" id="BDA80965.1"/>
    </source>
</evidence>
<keyword evidence="2" id="KW-1185">Reference proteome</keyword>
<geneLocation type="plasmid" evidence="1 2">
    <name>pE30-1</name>
</geneLocation>